<evidence type="ECO:0000313" key="1">
    <source>
        <dbReference type="EMBL" id="MFC5455330.1"/>
    </source>
</evidence>
<evidence type="ECO:0000313" key="2">
    <source>
        <dbReference type="Proteomes" id="UP001596052"/>
    </source>
</evidence>
<accession>A0ABW0KPF9</accession>
<comment type="caution">
    <text evidence="1">The sequence shown here is derived from an EMBL/GenBank/DDBJ whole genome shotgun (WGS) entry which is preliminary data.</text>
</comment>
<gene>
    <name evidence="1" type="ORF">ACFQDI_10720</name>
</gene>
<dbReference type="Proteomes" id="UP001596052">
    <property type="component" value="Unassembled WGS sequence"/>
</dbReference>
<reference evidence="2" key="1">
    <citation type="journal article" date="2019" name="Int. J. Syst. Evol. Microbiol.">
        <title>The Global Catalogue of Microorganisms (GCM) 10K type strain sequencing project: providing services to taxonomists for standard genome sequencing and annotation.</title>
        <authorList>
            <consortium name="The Broad Institute Genomics Platform"/>
            <consortium name="The Broad Institute Genome Sequencing Center for Infectious Disease"/>
            <person name="Wu L."/>
            <person name="Ma J."/>
        </authorList>
    </citation>
    <scope>NUCLEOTIDE SEQUENCE [LARGE SCALE GENOMIC DNA]</scope>
    <source>
        <strain evidence="2">CGMCC 4.1469</strain>
    </source>
</reference>
<sequence>MISESDLLAALHYGYEGYISNGYLRRDELPGYASQLKEDLDWIGLESFKLLPPKKIRVRIGSGFYKIPIVRYHFGEDRNSFEKALPFSSKFELLTKANTEGTGFNSEDLRWVCDVFRTARNKLPHLWLKDKRLKNDLQHPRKHINAIAELFWLGLWNDVVPETIAHEHSLLPKPDDLATYSKTVDWSMLTIPIDQSGRQHRVNLEVKNLTSSVEYALFNQHRSEAANQMDLDRFVTDALRGTAKFPNVISDDINLVCFSTFLNVPCALQSLASAVLNKYPSVDAVLFWIVFGDTHQNWQVFSRQLDEWQNRKSSIIDRLFERPSYRQAKPLLFTHPLWGLLPWQQY</sequence>
<dbReference type="EMBL" id="JBHSMQ010000003">
    <property type="protein sequence ID" value="MFC5455330.1"/>
    <property type="molecule type" value="Genomic_DNA"/>
</dbReference>
<keyword evidence="2" id="KW-1185">Reference proteome</keyword>
<protein>
    <submittedName>
        <fullName evidence="1">Uncharacterized protein</fullName>
    </submittedName>
</protein>
<dbReference type="RefSeq" id="WP_377166303.1">
    <property type="nucleotide sequence ID" value="NZ_JBHSMQ010000003.1"/>
</dbReference>
<name>A0ABW0KPF9_9BACT</name>
<organism evidence="1 2">
    <name type="scientific">Prosthecobacter fluviatilis</name>
    <dbReference type="NCBI Taxonomy" id="445931"/>
    <lineage>
        <taxon>Bacteria</taxon>
        <taxon>Pseudomonadati</taxon>
        <taxon>Verrucomicrobiota</taxon>
        <taxon>Verrucomicrobiia</taxon>
        <taxon>Verrucomicrobiales</taxon>
        <taxon>Verrucomicrobiaceae</taxon>
        <taxon>Prosthecobacter</taxon>
    </lineage>
</organism>
<proteinExistence type="predicted"/>